<keyword evidence="1" id="KW-1185">Reference proteome</keyword>
<dbReference type="AlphaFoldDB" id="A0A915IJE5"/>
<sequence>MSSEITIKILVVNLTPPSLCQPIFKPTLTISMASATGDHPAEHHPKEVPPIPMAHAIIFTKNTYAIYPNPNFMPPWEQHIHYNVVPAPDSSGASLQSLELRLALPALP</sequence>
<proteinExistence type="predicted"/>
<reference evidence="2" key="1">
    <citation type="submission" date="2022-11" db="UniProtKB">
        <authorList>
            <consortium name="WormBaseParasite"/>
        </authorList>
    </citation>
    <scope>IDENTIFICATION</scope>
</reference>
<dbReference type="WBParaSite" id="nRc.2.0.1.t14307-RA">
    <property type="protein sequence ID" value="nRc.2.0.1.t14307-RA"/>
    <property type="gene ID" value="nRc.2.0.1.g14307"/>
</dbReference>
<dbReference type="Proteomes" id="UP000887565">
    <property type="component" value="Unplaced"/>
</dbReference>
<evidence type="ECO:0000313" key="2">
    <source>
        <dbReference type="WBParaSite" id="nRc.2.0.1.t14307-RA"/>
    </source>
</evidence>
<organism evidence="1 2">
    <name type="scientific">Romanomermis culicivorax</name>
    <name type="common">Nematode worm</name>
    <dbReference type="NCBI Taxonomy" id="13658"/>
    <lineage>
        <taxon>Eukaryota</taxon>
        <taxon>Metazoa</taxon>
        <taxon>Ecdysozoa</taxon>
        <taxon>Nematoda</taxon>
        <taxon>Enoplea</taxon>
        <taxon>Dorylaimia</taxon>
        <taxon>Mermithida</taxon>
        <taxon>Mermithoidea</taxon>
        <taxon>Mermithidae</taxon>
        <taxon>Romanomermis</taxon>
    </lineage>
</organism>
<evidence type="ECO:0000313" key="1">
    <source>
        <dbReference type="Proteomes" id="UP000887565"/>
    </source>
</evidence>
<accession>A0A915IJE5</accession>
<protein>
    <submittedName>
        <fullName evidence="2">Uncharacterized protein</fullName>
    </submittedName>
</protein>
<name>A0A915IJE5_ROMCU</name>